<feature type="transmembrane region" description="Helical" evidence="10">
    <location>
        <begin position="46"/>
        <end position="67"/>
    </location>
</feature>
<dbReference type="PIRSF" id="PIRSF037532">
    <property type="entry name" value="STHK_NtrY"/>
    <property type="match status" value="1"/>
</dbReference>
<protein>
    <recommendedName>
        <fullName evidence="2">histidine kinase</fullName>
        <ecNumber evidence="2">2.7.13.3</ecNumber>
    </recommendedName>
</protein>
<keyword evidence="10" id="KW-1133">Transmembrane helix</keyword>
<dbReference type="PROSITE" id="PS50109">
    <property type="entry name" value="HIS_KIN"/>
    <property type="match status" value="1"/>
</dbReference>
<evidence type="ECO:0000256" key="7">
    <source>
        <dbReference type="ARBA" id="ARBA00022840"/>
    </source>
</evidence>
<feature type="domain" description="HAMP" evidence="12">
    <location>
        <begin position="306"/>
        <end position="358"/>
    </location>
</feature>
<keyword evidence="4 13" id="KW-0808">Transferase</keyword>
<keyword evidence="10" id="KW-0812">Transmembrane</keyword>
<organism evidence="13">
    <name type="scientific">hydrothermal vent metagenome</name>
    <dbReference type="NCBI Taxonomy" id="652676"/>
    <lineage>
        <taxon>unclassified sequences</taxon>
        <taxon>metagenomes</taxon>
        <taxon>ecological metagenomes</taxon>
    </lineage>
</organism>
<evidence type="ECO:0000259" key="12">
    <source>
        <dbReference type="PROSITE" id="PS50885"/>
    </source>
</evidence>
<keyword evidence="8" id="KW-0902">Two-component regulatory system</keyword>
<dbReference type="InterPro" id="IPR035965">
    <property type="entry name" value="PAS-like_dom_sf"/>
</dbReference>
<dbReference type="PANTHER" id="PTHR43065:SF10">
    <property type="entry name" value="PEROXIDE STRESS-ACTIVATED HISTIDINE KINASE MAK3"/>
    <property type="match status" value="1"/>
</dbReference>
<dbReference type="PRINTS" id="PR00344">
    <property type="entry name" value="BCTRLSENSOR"/>
</dbReference>
<feature type="domain" description="Histidine kinase" evidence="11">
    <location>
        <begin position="493"/>
        <end position="698"/>
    </location>
</feature>
<dbReference type="InterPro" id="IPR003594">
    <property type="entry name" value="HATPase_dom"/>
</dbReference>
<keyword evidence="5" id="KW-0547">Nucleotide-binding</keyword>
<comment type="catalytic activity">
    <reaction evidence="1">
        <text>ATP + protein L-histidine = ADP + protein N-phospho-L-histidine.</text>
        <dbReference type="EC" id="2.7.13.3"/>
    </reaction>
</comment>
<evidence type="ECO:0000256" key="3">
    <source>
        <dbReference type="ARBA" id="ARBA00022553"/>
    </source>
</evidence>
<dbReference type="Gene3D" id="3.30.565.10">
    <property type="entry name" value="Histidine kinase-like ATPase, C-terminal domain"/>
    <property type="match status" value="1"/>
</dbReference>
<dbReference type="InterPro" id="IPR005467">
    <property type="entry name" value="His_kinase_dom"/>
</dbReference>
<dbReference type="GO" id="GO:0000155">
    <property type="term" value="F:phosphorelay sensor kinase activity"/>
    <property type="evidence" value="ECO:0007669"/>
    <property type="project" value="InterPro"/>
</dbReference>
<evidence type="ECO:0000256" key="4">
    <source>
        <dbReference type="ARBA" id="ARBA00022679"/>
    </source>
</evidence>
<evidence type="ECO:0000256" key="1">
    <source>
        <dbReference type="ARBA" id="ARBA00000085"/>
    </source>
</evidence>
<dbReference type="SUPFAM" id="SSF55785">
    <property type="entry name" value="PYP-like sensor domain (PAS domain)"/>
    <property type="match status" value="1"/>
</dbReference>
<dbReference type="InterPro" id="IPR036890">
    <property type="entry name" value="HATPase_C_sf"/>
</dbReference>
<feature type="transmembrane region" description="Helical" evidence="10">
    <location>
        <begin position="12"/>
        <end position="34"/>
    </location>
</feature>
<dbReference type="SUPFAM" id="SSF55874">
    <property type="entry name" value="ATPase domain of HSP90 chaperone/DNA topoisomerase II/histidine kinase"/>
    <property type="match status" value="1"/>
</dbReference>
<dbReference type="PANTHER" id="PTHR43065">
    <property type="entry name" value="SENSOR HISTIDINE KINASE"/>
    <property type="match status" value="1"/>
</dbReference>
<feature type="transmembrane region" description="Helical" evidence="10">
    <location>
        <begin position="282"/>
        <end position="302"/>
    </location>
</feature>
<dbReference type="GO" id="GO:0016020">
    <property type="term" value="C:membrane"/>
    <property type="evidence" value="ECO:0007669"/>
    <property type="project" value="InterPro"/>
</dbReference>
<feature type="transmembrane region" description="Helical" evidence="10">
    <location>
        <begin position="87"/>
        <end position="105"/>
    </location>
</feature>
<dbReference type="SMART" id="SM00387">
    <property type="entry name" value="HATPase_c"/>
    <property type="match status" value="1"/>
</dbReference>
<dbReference type="InterPro" id="IPR004358">
    <property type="entry name" value="Sig_transdc_His_kin-like_C"/>
</dbReference>
<keyword evidence="3" id="KW-0597">Phosphoprotein</keyword>
<evidence type="ECO:0000256" key="2">
    <source>
        <dbReference type="ARBA" id="ARBA00012438"/>
    </source>
</evidence>
<dbReference type="InterPro" id="IPR036097">
    <property type="entry name" value="HisK_dim/P_sf"/>
</dbReference>
<dbReference type="CDD" id="cd00082">
    <property type="entry name" value="HisKA"/>
    <property type="match status" value="1"/>
</dbReference>
<dbReference type="InterPro" id="IPR003660">
    <property type="entry name" value="HAMP_dom"/>
</dbReference>
<dbReference type="PROSITE" id="PS50885">
    <property type="entry name" value="HAMP"/>
    <property type="match status" value="1"/>
</dbReference>
<dbReference type="CDD" id="cd06225">
    <property type="entry name" value="HAMP"/>
    <property type="match status" value="1"/>
</dbReference>
<dbReference type="SUPFAM" id="SSF47384">
    <property type="entry name" value="Homodimeric domain of signal transducing histidine kinase"/>
    <property type="match status" value="1"/>
</dbReference>
<dbReference type="Pfam" id="PF00512">
    <property type="entry name" value="HisKA"/>
    <property type="match status" value="1"/>
</dbReference>
<reference evidence="13" key="1">
    <citation type="submission" date="2016-10" db="EMBL/GenBank/DDBJ databases">
        <authorList>
            <person name="de Groot N.N."/>
        </authorList>
    </citation>
    <scope>NUCLEOTIDE SEQUENCE</scope>
</reference>
<proteinExistence type="predicted"/>
<name>A0A1W1CT41_9ZZZZ</name>
<dbReference type="Gene3D" id="3.30.450.20">
    <property type="entry name" value="PAS domain"/>
    <property type="match status" value="1"/>
</dbReference>
<dbReference type="Gene3D" id="6.10.340.10">
    <property type="match status" value="1"/>
</dbReference>
<keyword evidence="7" id="KW-0067">ATP-binding</keyword>
<dbReference type="Pfam" id="PF02518">
    <property type="entry name" value="HATPase_c"/>
    <property type="match status" value="1"/>
</dbReference>
<evidence type="ECO:0000256" key="6">
    <source>
        <dbReference type="ARBA" id="ARBA00022777"/>
    </source>
</evidence>
<dbReference type="SMART" id="SM00304">
    <property type="entry name" value="HAMP"/>
    <property type="match status" value="1"/>
</dbReference>
<dbReference type="AlphaFoldDB" id="A0A1W1CT41"/>
<accession>A0A1W1CT41</accession>
<dbReference type="Pfam" id="PF00672">
    <property type="entry name" value="HAMP"/>
    <property type="match status" value="1"/>
</dbReference>
<keyword evidence="6" id="KW-0418">Kinase</keyword>
<dbReference type="InterPro" id="IPR003661">
    <property type="entry name" value="HisK_dim/P_dom"/>
</dbReference>
<feature type="coiled-coil region" evidence="9">
    <location>
        <begin position="343"/>
        <end position="370"/>
    </location>
</feature>
<evidence type="ECO:0000256" key="5">
    <source>
        <dbReference type="ARBA" id="ARBA00022741"/>
    </source>
</evidence>
<keyword evidence="9" id="KW-0175">Coiled coil</keyword>
<evidence type="ECO:0000256" key="10">
    <source>
        <dbReference type="SAM" id="Phobius"/>
    </source>
</evidence>
<dbReference type="InterPro" id="IPR017232">
    <property type="entry name" value="NtrY"/>
</dbReference>
<evidence type="ECO:0000313" key="13">
    <source>
        <dbReference type="EMBL" id="SFV68867.1"/>
    </source>
</evidence>
<evidence type="ECO:0000259" key="11">
    <source>
        <dbReference type="PROSITE" id="PS50109"/>
    </source>
</evidence>
<evidence type="ECO:0000256" key="9">
    <source>
        <dbReference type="SAM" id="Coils"/>
    </source>
</evidence>
<dbReference type="Gene3D" id="1.10.287.130">
    <property type="match status" value="1"/>
</dbReference>
<dbReference type="SMART" id="SM00388">
    <property type="entry name" value="HisKA"/>
    <property type="match status" value="1"/>
</dbReference>
<keyword evidence="10" id="KW-0472">Membrane</keyword>
<dbReference type="EC" id="2.7.13.3" evidence="2"/>
<sequence>MILNPNTTRLFFVTLTSLLFLMVFLALIAMNTITQDILLFQKYYNILFYFAIFGVVVLLFIVLFNFFKIREKVKQKTIGAKLTWRMIKVVSLIVMIPSLLFYFFTLDAINRNIDNLHTVKIEETIQDTIDLSNASIETALLAYKRRTELLEEDILIAQKLKQNPVTLLDILRKRANAYELSLFTYGGQVMAMSTKDNFRILPTRPNKKVNKTSVDIIKIDGLGSYIQVIMPISIVNRQVKKNILLALYPISEKIAILREKVNEAKQIYARQDFIKEPLKRTFVVNMSLVLSFALFVTFWVVFRAFAKLVEPLTVLSKATKDIAGGNYKIKLDKGKNDDFGDLIQSFNQMIRKVEEASQELEEQRVYLETILKYSYGVITLDEKYNIKFINNVFESIVATKLQNIIGKPYKTLTKKQIELEPMVDLISYNFQNNIFRFKQEIVLTINGDKHFIYCQCVPLINENSNLGFVIVFNDVTDLNKAQRTAAWGEVAKRLAHEIKNPLTPIQLSAERLRRKFLGIMNKEDAKILDKSTSMIMNQVDSLKSMVGAFSEYAKSPKLNKELLQLNELIKQTLTLYENINFIEFIEDKSIPKIELDKDRIQRVLINLIKNAIEALYNTDNPKITIQTKLEKNKINLIIMDNGGGFSQDIKHNMFEPYVTTKEKGTGLGLAIIKKIVEEHEATIKINNENNGVKVVIIF</sequence>
<dbReference type="EMBL" id="FPHJ01000063">
    <property type="protein sequence ID" value="SFV68867.1"/>
    <property type="molecule type" value="Genomic_DNA"/>
</dbReference>
<evidence type="ECO:0000256" key="8">
    <source>
        <dbReference type="ARBA" id="ARBA00023012"/>
    </source>
</evidence>
<gene>
    <name evidence="13" type="ORF">MNB_SUP05-5-782</name>
</gene>
<dbReference type="GO" id="GO:0005524">
    <property type="term" value="F:ATP binding"/>
    <property type="evidence" value="ECO:0007669"/>
    <property type="project" value="UniProtKB-KW"/>
</dbReference>
<dbReference type="SUPFAM" id="SSF158472">
    <property type="entry name" value="HAMP domain-like"/>
    <property type="match status" value="1"/>
</dbReference>